<evidence type="ECO:0000256" key="9">
    <source>
        <dbReference type="ARBA" id="ARBA00023141"/>
    </source>
</evidence>
<dbReference type="FunFam" id="3.40.50.720:FF:000208">
    <property type="entry name" value="Prephenate dehydrogenase"/>
    <property type="match status" value="1"/>
</dbReference>
<dbReference type="AlphaFoldDB" id="A0A7W3TSH4"/>
<name>A0A7W3TSH4_9LACO</name>
<dbReference type="GO" id="GO:0004665">
    <property type="term" value="F:prephenate dehydrogenase (NADP+) activity"/>
    <property type="evidence" value="ECO:0007669"/>
    <property type="project" value="InterPro"/>
</dbReference>
<dbReference type="EC" id="1.3.1.12" evidence="3"/>
<dbReference type="SUPFAM" id="SSF51735">
    <property type="entry name" value="NAD(P)-binding Rossmann-fold domains"/>
    <property type="match status" value="1"/>
</dbReference>
<dbReference type="PANTHER" id="PTHR21363:SF0">
    <property type="entry name" value="PREPHENATE DEHYDROGENASE [NADP(+)]"/>
    <property type="match status" value="1"/>
</dbReference>
<evidence type="ECO:0000256" key="8">
    <source>
        <dbReference type="ARBA" id="ARBA00023027"/>
    </source>
</evidence>
<comment type="similarity">
    <text evidence="2">Belongs to the prephenate/arogenate dehydrogenase family.</text>
</comment>
<dbReference type="InterPro" id="IPR008927">
    <property type="entry name" value="6-PGluconate_DH-like_C_sf"/>
</dbReference>
<dbReference type="PANTHER" id="PTHR21363">
    <property type="entry name" value="PREPHENATE DEHYDROGENASE"/>
    <property type="match status" value="1"/>
</dbReference>
<evidence type="ECO:0000256" key="5">
    <source>
        <dbReference type="ARBA" id="ARBA00022498"/>
    </source>
</evidence>
<keyword evidence="5" id="KW-0827">Tyrosine biosynthesis</keyword>
<feature type="domain" description="ACT" evidence="12">
    <location>
        <begin position="290"/>
        <end position="358"/>
    </location>
</feature>
<dbReference type="InterPro" id="IPR046826">
    <property type="entry name" value="PDH_N"/>
</dbReference>
<dbReference type="InterPro" id="IPR036291">
    <property type="entry name" value="NAD(P)-bd_dom_sf"/>
</dbReference>
<evidence type="ECO:0000259" key="11">
    <source>
        <dbReference type="PROSITE" id="PS51176"/>
    </source>
</evidence>
<evidence type="ECO:0000259" key="12">
    <source>
        <dbReference type="PROSITE" id="PS51671"/>
    </source>
</evidence>
<dbReference type="CDD" id="cd04909">
    <property type="entry name" value="ACT_PDH-BS"/>
    <property type="match status" value="1"/>
</dbReference>
<dbReference type="GO" id="GO:0008977">
    <property type="term" value="F:prephenate dehydrogenase (NAD+) activity"/>
    <property type="evidence" value="ECO:0007669"/>
    <property type="project" value="UniProtKB-EC"/>
</dbReference>
<dbReference type="InterPro" id="IPR002912">
    <property type="entry name" value="ACT_dom"/>
</dbReference>
<dbReference type="InterPro" id="IPR046825">
    <property type="entry name" value="PDH_C"/>
</dbReference>
<dbReference type="InterPro" id="IPR045865">
    <property type="entry name" value="ACT-like_dom_sf"/>
</dbReference>
<evidence type="ECO:0000256" key="2">
    <source>
        <dbReference type="ARBA" id="ARBA00007964"/>
    </source>
</evidence>
<dbReference type="InterPro" id="IPR050812">
    <property type="entry name" value="Preph/Arog_dehydrog"/>
</dbReference>
<dbReference type="Pfam" id="PF20463">
    <property type="entry name" value="PDH_C"/>
    <property type="match status" value="1"/>
</dbReference>
<dbReference type="PROSITE" id="PS51176">
    <property type="entry name" value="PDH_ADH"/>
    <property type="match status" value="1"/>
</dbReference>
<dbReference type="Pfam" id="PF02153">
    <property type="entry name" value="PDH_N"/>
    <property type="match status" value="1"/>
</dbReference>
<reference evidence="13 14" key="1">
    <citation type="submission" date="2020-07" db="EMBL/GenBank/DDBJ databases">
        <title>Description of Limosilactobacillus balticus sp. nov., Limosilactobacillus agrestis sp. nov., Limosilactobacillus albertensis sp. nov., Limosilactobacillus rudii sp. nov., Limosilactobacillus fastidiosus sp. nov., five novel Limosilactobacillus species isolated from the vertebrate gastrointestinal tract, and proposal of 6 subspecies of Limosilactobacillus reuteri adapted to the gastrointestinal tract of specific vertebrate hosts.</title>
        <authorList>
            <person name="Li F."/>
            <person name="Cheng C."/>
            <person name="Zheng J."/>
            <person name="Quevedo R.M."/>
            <person name="Li J."/>
            <person name="Roos S."/>
            <person name="Gaenzle M.G."/>
            <person name="Walter J."/>
        </authorList>
    </citation>
    <scope>NUCLEOTIDE SEQUENCE [LARGE SCALE GENOMIC DNA]</scope>
    <source>
        <strain evidence="13 14">RRLNB_1_1</strain>
    </source>
</reference>
<gene>
    <name evidence="13" type="ORF">H5S40_07785</name>
</gene>
<dbReference type="FunFam" id="1.10.3660.10:FF:000003">
    <property type="entry name" value="Prephenate dehydrogenase"/>
    <property type="match status" value="1"/>
</dbReference>
<dbReference type="InterPro" id="IPR003099">
    <property type="entry name" value="Prephen_DH"/>
</dbReference>
<evidence type="ECO:0000256" key="6">
    <source>
        <dbReference type="ARBA" id="ARBA00022605"/>
    </source>
</evidence>
<sequence>METVFIKGLGLIGSSLARAIRQDHPQIQIIASDVNEETLQYAKKNNIADRVVTDMTGVDQADYIILASPVSQIIKDIAALANLKLKSGVIITDVGSTKQTIMQAAKVLTQRNLTFIGGHPMAGSHKSGVQAGRADLIENAYYFLLPASESADTSKLTWLLAGTNAKWLKLTPSQHDKIVAQISHVPHIIAAELVNQTQQAFKDEPVGMRVAAGGFKSVTRIAASDPTMWSAILLNNKELILKQLTSYITGLENIGALIEKEDRSALFDFFKRAKVSRESLNTPARAPFYDLFLNIPDKSGEIARVTGMLAKHQLSIINIQILEVREDINGILQLVFNTEEARDQAARILEKDYEIVTR</sequence>
<protein>
    <recommendedName>
        <fullName evidence="4">Prephenate dehydrogenase</fullName>
        <ecNumber evidence="3">1.3.1.12</ecNumber>
    </recommendedName>
</protein>
<comment type="catalytic activity">
    <reaction evidence="10">
        <text>prephenate + NAD(+) = 3-(4-hydroxyphenyl)pyruvate + CO2 + NADH</text>
        <dbReference type="Rhea" id="RHEA:13869"/>
        <dbReference type="ChEBI" id="CHEBI:16526"/>
        <dbReference type="ChEBI" id="CHEBI:29934"/>
        <dbReference type="ChEBI" id="CHEBI:36242"/>
        <dbReference type="ChEBI" id="CHEBI:57540"/>
        <dbReference type="ChEBI" id="CHEBI:57945"/>
        <dbReference type="EC" id="1.3.1.12"/>
    </reaction>
</comment>
<dbReference type="NCBIfam" id="NF005107">
    <property type="entry name" value="PRK06545.1-5"/>
    <property type="match status" value="1"/>
</dbReference>
<evidence type="ECO:0000256" key="4">
    <source>
        <dbReference type="ARBA" id="ARBA00016891"/>
    </source>
</evidence>
<evidence type="ECO:0000256" key="10">
    <source>
        <dbReference type="ARBA" id="ARBA00049260"/>
    </source>
</evidence>
<keyword evidence="14" id="KW-1185">Reference proteome</keyword>
<organism evidence="13 14">
    <name type="scientific">Limosilactobacillus albertensis</name>
    <dbReference type="NCBI Taxonomy" id="2759752"/>
    <lineage>
        <taxon>Bacteria</taxon>
        <taxon>Bacillati</taxon>
        <taxon>Bacillota</taxon>
        <taxon>Bacilli</taxon>
        <taxon>Lactobacillales</taxon>
        <taxon>Lactobacillaceae</taxon>
        <taxon>Limosilactobacillus</taxon>
    </lineage>
</organism>
<dbReference type="SUPFAM" id="SSF55021">
    <property type="entry name" value="ACT-like"/>
    <property type="match status" value="1"/>
</dbReference>
<dbReference type="SUPFAM" id="SSF48179">
    <property type="entry name" value="6-phosphogluconate dehydrogenase C-terminal domain-like"/>
    <property type="match status" value="1"/>
</dbReference>
<dbReference type="GO" id="GO:0070403">
    <property type="term" value="F:NAD+ binding"/>
    <property type="evidence" value="ECO:0007669"/>
    <property type="project" value="InterPro"/>
</dbReference>
<dbReference type="PROSITE" id="PS51671">
    <property type="entry name" value="ACT"/>
    <property type="match status" value="1"/>
</dbReference>
<keyword evidence="8" id="KW-0520">NAD</keyword>
<keyword evidence="6" id="KW-0028">Amino-acid biosynthesis</keyword>
<evidence type="ECO:0000313" key="13">
    <source>
        <dbReference type="EMBL" id="MBB1070050.1"/>
    </source>
</evidence>
<dbReference type="GO" id="GO:0006571">
    <property type="term" value="P:tyrosine biosynthetic process"/>
    <property type="evidence" value="ECO:0007669"/>
    <property type="project" value="UniProtKB-UniPathway"/>
</dbReference>
<dbReference type="Proteomes" id="UP000518316">
    <property type="component" value="Unassembled WGS sequence"/>
</dbReference>
<feature type="domain" description="Prephenate/arogenate dehydrogenase" evidence="11">
    <location>
        <begin position="1"/>
        <end position="288"/>
    </location>
</feature>
<evidence type="ECO:0000313" key="14">
    <source>
        <dbReference type="Proteomes" id="UP000518316"/>
    </source>
</evidence>
<evidence type="ECO:0000256" key="3">
    <source>
        <dbReference type="ARBA" id="ARBA00012068"/>
    </source>
</evidence>
<proteinExistence type="inferred from homology"/>
<accession>A0A7W3TSH4</accession>
<dbReference type="Gene3D" id="3.40.50.720">
    <property type="entry name" value="NAD(P)-binding Rossmann-like Domain"/>
    <property type="match status" value="1"/>
</dbReference>
<evidence type="ECO:0000256" key="1">
    <source>
        <dbReference type="ARBA" id="ARBA00005067"/>
    </source>
</evidence>
<dbReference type="EMBL" id="JACIVC010000061">
    <property type="protein sequence ID" value="MBB1070050.1"/>
    <property type="molecule type" value="Genomic_DNA"/>
</dbReference>
<keyword evidence="7 13" id="KW-0560">Oxidoreductase</keyword>
<keyword evidence="9" id="KW-0057">Aromatic amino acid biosynthesis</keyword>
<dbReference type="UniPathway" id="UPA00122">
    <property type="reaction ID" value="UER00961"/>
</dbReference>
<comment type="pathway">
    <text evidence="1">Amino-acid biosynthesis; L-tyrosine biosynthesis; (4-hydroxyphenyl)pyruvate from prephenate (NAD(+) route): step 1/1.</text>
</comment>
<evidence type="ECO:0000256" key="7">
    <source>
        <dbReference type="ARBA" id="ARBA00023002"/>
    </source>
</evidence>
<dbReference type="RefSeq" id="WP_182598594.1">
    <property type="nucleotide sequence ID" value="NZ_JACIVC010000061.1"/>
</dbReference>
<comment type="caution">
    <text evidence="13">The sequence shown here is derived from an EMBL/GenBank/DDBJ whole genome shotgun (WGS) entry which is preliminary data.</text>
</comment>
<dbReference type="Gene3D" id="1.10.3660.10">
    <property type="entry name" value="6-phosphogluconate dehydrogenase C-terminal like domain"/>
    <property type="match status" value="1"/>
</dbReference>